<feature type="region of interest" description="Disordered" evidence="6">
    <location>
        <begin position="1"/>
        <end position="25"/>
    </location>
</feature>
<evidence type="ECO:0000256" key="4">
    <source>
        <dbReference type="ARBA" id="ARBA00022989"/>
    </source>
</evidence>
<proteinExistence type="predicted"/>
<dbReference type="Pfam" id="PF02653">
    <property type="entry name" value="BPD_transp_2"/>
    <property type="match status" value="1"/>
</dbReference>
<dbReference type="PANTHER" id="PTHR47089">
    <property type="entry name" value="ABC TRANSPORTER, PERMEASE PROTEIN"/>
    <property type="match status" value="1"/>
</dbReference>
<evidence type="ECO:0000256" key="5">
    <source>
        <dbReference type="ARBA" id="ARBA00023136"/>
    </source>
</evidence>
<dbReference type="PANTHER" id="PTHR47089:SF1">
    <property type="entry name" value="GUANOSINE ABC TRANSPORTER PERMEASE PROTEIN NUPP"/>
    <property type="match status" value="1"/>
</dbReference>
<feature type="transmembrane region" description="Helical" evidence="7">
    <location>
        <begin position="325"/>
        <end position="344"/>
    </location>
</feature>
<keyword evidence="9" id="KW-1185">Reference proteome</keyword>
<feature type="transmembrane region" description="Helical" evidence="7">
    <location>
        <begin position="141"/>
        <end position="161"/>
    </location>
</feature>
<dbReference type="GO" id="GO:0005886">
    <property type="term" value="C:plasma membrane"/>
    <property type="evidence" value="ECO:0007669"/>
    <property type="project" value="UniProtKB-SubCell"/>
</dbReference>
<reference evidence="8 9" key="1">
    <citation type="journal article" date="2015" name="Stand. Genomic Sci.">
        <title>Genomic Encyclopedia of Bacterial and Archaeal Type Strains, Phase III: the genomes of soil and plant-associated and newly described type strains.</title>
        <authorList>
            <person name="Whitman W.B."/>
            <person name="Woyke T."/>
            <person name="Klenk H.P."/>
            <person name="Zhou Y."/>
            <person name="Lilburn T.G."/>
            <person name="Beck B.J."/>
            <person name="De Vos P."/>
            <person name="Vandamme P."/>
            <person name="Eisen J.A."/>
            <person name="Garrity G."/>
            <person name="Hugenholtz P."/>
            <person name="Kyrpides N.C."/>
        </authorList>
    </citation>
    <scope>NUCLEOTIDE SEQUENCE [LARGE SCALE GENOMIC DNA]</scope>
    <source>
        <strain evidence="8 9">CECT 7306</strain>
    </source>
</reference>
<keyword evidence="4 7" id="KW-1133">Transmembrane helix</keyword>
<gene>
    <name evidence="8" type="ORF">EDC03_1708</name>
</gene>
<feature type="transmembrane region" description="Helical" evidence="7">
    <location>
        <begin position="376"/>
        <end position="396"/>
    </location>
</feature>
<dbReference type="EMBL" id="RJKN01000004">
    <property type="protein sequence ID" value="ROP43113.1"/>
    <property type="molecule type" value="Genomic_DNA"/>
</dbReference>
<feature type="transmembrane region" description="Helical" evidence="7">
    <location>
        <begin position="351"/>
        <end position="370"/>
    </location>
</feature>
<dbReference type="RefSeq" id="WP_123379822.1">
    <property type="nucleotide sequence ID" value="NZ_RJKN01000004.1"/>
</dbReference>
<dbReference type="InParanoid" id="A0A3N1HKQ4"/>
<feature type="compositionally biased region" description="Pro residues" evidence="6">
    <location>
        <begin position="9"/>
        <end position="22"/>
    </location>
</feature>
<comment type="subcellular location">
    <subcellularLocation>
        <location evidence="1">Cell membrane</location>
        <topology evidence="1">Multi-pass membrane protein</topology>
    </subcellularLocation>
</comment>
<dbReference type="GO" id="GO:0022857">
    <property type="term" value="F:transmembrane transporter activity"/>
    <property type="evidence" value="ECO:0007669"/>
    <property type="project" value="InterPro"/>
</dbReference>
<keyword evidence="5 7" id="KW-0472">Membrane</keyword>
<feature type="transmembrane region" description="Helical" evidence="7">
    <location>
        <begin position="39"/>
        <end position="58"/>
    </location>
</feature>
<sequence length="412" mass="41520">MTTQDVRPPEGPPGQQAPPPGTEPGRFGAALASVRDGSALLSVLAVVLALVVGGVLIAAADPRVQETLGYVTARPSDFFAAVGGAVGGAYTALLQGAVVDWTAATPARVVRPITETLTVATPLIAAGLGVALGFRAGLFNIGAQGQIVLGAVLAGSVGFMLDLPVGVHLLLALVGGVVGGALWGGIAGGLKARTGAHEVIVTIMLNYVALRLVEYLLTLRAFQREGQANPITPPVAGTAELPRLLGDGFRLHAGFLLVLLAAVGVWWLLERSTTGFALRAVGANPAAARTAGISVPRSYLVVMLLSGGLAGLAGAVHLLGTEGSLTAGVAGSFGFDAITVALLGRSRPGGVVAAGLLFGALQAGGVAMQARTGTPIDIVLVVQSLIVLFIAAPPLVRAIFRLRAPKVEESRA</sequence>
<feature type="transmembrane region" description="Helical" evidence="7">
    <location>
        <begin position="167"/>
        <end position="187"/>
    </location>
</feature>
<evidence type="ECO:0000256" key="3">
    <source>
        <dbReference type="ARBA" id="ARBA00022692"/>
    </source>
</evidence>
<evidence type="ECO:0000313" key="9">
    <source>
        <dbReference type="Proteomes" id="UP000276232"/>
    </source>
</evidence>
<organism evidence="8 9">
    <name type="scientific">Pseudokineococcus lusitanus</name>
    <dbReference type="NCBI Taxonomy" id="763993"/>
    <lineage>
        <taxon>Bacteria</taxon>
        <taxon>Bacillati</taxon>
        <taxon>Actinomycetota</taxon>
        <taxon>Actinomycetes</taxon>
        <taxon>Kineosporiales</taxon>
        <taxon>Kineosporiaceae</taxon>
        <taxon>Pseudokineococcus</taxon>
    </lineage>
</organism>
<feature type="transmembrane region" description="Helical" evidence="7">
    <location>
        <begin position="78"/>
        <end position="97"/>
    </location>
</feature>
<keyword evidence="3 7" id="KW-0812">Transmembrane</keyword>
<dbReference type="CDD" id="cd06580">
    <property type="entry name" value="TM_PBP1_transp_TpRbsC_like"/>
    <property type="match status" value="1"/>
</dbReference>
<dbReference type="AlphaFoldDB" id="A0A3N1HKQ4"/>
<name>A0A3N1HKQ4_9ACTN</name>
<evidence type="ECO:0000256" key="6">
    <source>
        <dbReference type="SAM" id="MobiDB-lite"/>
    </source>
</evidence>
<dbReference type="InterPro" id="IPR001851">
    <property type="entry name" value="ABC_transp_permease"/>
</dbReference>
<feature type="transmembrane region" description="Helical" evidence="7">
    <location>
        <begin position="199"/>
        <end position="217"/>
    </location>
</feature>
<feature type="transmembrane region" description="Helical" evidence="7">
    <location>
        <begin position="299"/>
        <end position="319"/>
    </location>
</feature>
<protein>
    <submittedName>
        <fullName evidence="8">Nucleoside ABC transporter membrane protein</fullName>
    </submittedName>
</protein>
<accession>A0A3N1HKQ4</accession>
<dbReference type="OrthoDB" id="45037at2"/>
<evidence type="ECO:0000313" key="8">
    <source>
        <dbReference type="EMBL" id="ROP43113.1"/>
    </source>
</evidence>
<comment type="caution">
    <text evidence="8">The sequence shown here is derived from an EMBL/GenBank/DDBJ whole genome shotgun (WGS) entry which is preliminary data.</text>
</comment>
<evidence type="ECO:0000256" key="2">
    <source>
        <dbReference type="ARBA" id="ARBA00022475"/>
    </source>
</evidence>
<feature type="transmembrane region" description="Helical" evidence="7">
    <location>
        <begin position="117"/>
        <end position="134"/>
    </location>
</feature>
<evidence type="ECO:0000256" key="7">
    <source>
        <dbReference type="SAM" id="Phobius"/>
    </source>
</evidence>
<feature type="transmembrane region" description="Helical" evidence="7">
    <location>
        <begin position="251"/>
        <end position="269"/>
    </location>
</feature>
<dbReference type="Proteomes" id="UP000276232">
    <property type="component" value="Unassembled WGS sequence"/>
</dbReference>
<evidence type="ECO:0000256" key="1">
    <source>
        <dbReference type="ARBA" id="ARBA00004651"/>
    </source>
</evidence>
<keyword evidence="2" id="KW-1003">Cell membrane</keyword>